<evidence type="ECO:0000259" key="16">
    <source>
        <dbReference type="PROSITE" id="PS50860"/>
    </source>
</evidence>
<keyword evidence="18" id="KW-1185">Reference proteome</keyword>
<comment type="domain">
    <text evidence="14">Consists of three domains; the N-terminal catalytic domain, the editing domain and the C-terminal C-Ala domain. The editing domain removes incorrectly charged amino acids, while the C-Ala domain, along with tRNA(Ala), serves as a bridge to cooperatively bring together the editing and aminoacylation centers thus stimulating deacylation of misacylated tRNAs.</text>
</comment>
<dbReference type="InterPro" id="IPR018163">
    <property type="entry name" value="Thr/Ala-tRNA-synth_IIc_edit"/>
</dbReference>
<name>A0A0A8E7Q3_MESFC</name>
<dbReference type="STRING" id="743971.MYF_02525"/>
<feature type="coiled-coil region" evidence="15">
    <location>
        <begin position="704"/>
        <end position="762"/>
    </location>
</feature>
<dbReference type="OrthoDB" id="9803884at2"/>
<dbReference type="KEGG" id="mfq:MYF_02525"/>
<dbReference type="AlphaFoldDB" id="A0A0A8E7Q3"/>
<evidence type="ECO:0000256" key="1">
    <source>
        <dbReference type="ARBA" id="ARBA00008226"/>
    </source>
</evidence>
<dbReference type="SMART" id="SM00863">
    <property type="entry name" value="tRNA_SAD"/>
    <property type="match status" value="1"/>
</dbReference>
<dbReference type="Pfam" id="PF07973">
    <property type="entry name" value="tRNA_SAD"/>
    <property type="match status" value="1"/>
</dbReference>
<dbReference type="SUPFAM" id="SSF55186">
    <property type="entry name" value="ThrRS/AlaRS common domain"/>
    <property type="match status" value="1"/>
</dbReference>
<keyword evidence="4 14" id="KW-0436">Ligase</keyword>
<dbReference type="EMBL" id="CP007585">
    <property type="protein sequence ID" value="AJC50004.1"/>
    <property type="molecule type" value="Genomic_DNA"/>
</dbReference>
<dbReference type="PRINTS" id="PR00980">
    <property type="entry name" value="TRNASYNTHALA"/>
</dbReference>
<dbReference type="InterPro" id="IPR002318">
    <property type="entry name" value="Ala-tRNA-lgiase_IIc"/>
</dbReference>
<dbReference type="GO" id="GO:0005524">
    <property type="term" value="F:ATP binding"/>
    <property type="evidence" value="ECO:0007669"/>
    <property type="project" value="UniProtKB-UniRule"/>
</dbReference>
<proteinExistence type="inferred from homology"/>
<keyword evidence="2 14" id="KW-0963">Cytoplasm</keyword>
<sequence>MKKLSANKIRQLWIDFFRGKNHLFIDSKPLVPQNDNSLLWINSGVATLKDYFTNKKIPPSNRLVSTQRALRTNDIENVGSTSRHHTLFEMLGNFSIGDYFKTEAIDFAYEFLIKWLELDPKKLLITYYDGDNLTFEKWKSLGIPEEKLIKGNKKTNFWDLGQGPCGPCTEIYFDRGEKFDTRGSELIKNEIENDRFIEIWNIVFSEFNNDGMQNYTPLKSKNIDTGAGFERIVSILQDGPTNYDTDLFLPIIAEIEKNTDFHYDINNYFLKKPSQTKINTSFRIISDHIRAITFAINDGVLPSNLHRGYIIRRLIRRAYWNGKKLGINQPFLYKLVKIVGKTLEYNFDIQKISNIILQEEENFAKTLEIGYNLLNAELKIAKNSIKSEIVFKLFETYGFPVELTQEILLENNIEFNLNTLKELQEKHSEISRVKITKGMGKVVNSLARVKNKISEFVGYESQKVDTIINFLANENEEITESSSENLSYAIFKKTPFYATAGGQKHDQGWIIQDNEKIEILKVFKDKFLNNIHVFRGKVYKNRPVFLKLNSENRRKLERNHSATHLLFAALRAEFGSEIKQLGSDNNENRLTFDFPFSHKPSQEKIKAVENRVNSYINQEINRQYLITDLKNAQKLNAIMTLEESEYMDPILLRLVIFPEITTDLCGGTHIKNTKLIEKFTIINCQSKGAGIYRIRAVTSWEKYTKFLENNIEAVKKKILNLENKIRKIDTTFAANLPNLPNLEEQFSQIKKIEEKLKNYYKQALKSNATLVKSELDLNKIIQINKVSFYLDLNFPIQNLKRTAATLREKNPKICFILAANLNNNQYLVVVSSAVVKSDLILYKILKTHDGLGGGNAKIAQGKIQKELKKENLIELLWENIQEF</sequence>
<dbReference type="FunFam" id="3.30.980.10:FF:000004">
    <property type="entry name" value="Alanine--tRNA ligase, cytoplasmic"/>
    <property type="match status" value="1"/>
</dbReference>
<comment type="cofactor">
    <cofactor evidence="14">
        <name>Zn(2+)</name>
        <dbReference type="ChEBI" id="CHEBI:29105"/>
    </cofactor>
    <text evidence="14">Binds 1 zinc ion per subunit.</text>
</comment>
<dbReference type="GO" id="GO:0005829">
    <property type="term" value="C:cytosol"/>
    <property type="evidence" value="ECO:0007669"/>
    <property type="project" value="TreeGrafter"/>
</dbReference>
<accession>A0A0A8E7Q3</accession>
<keyword evidence="9 14" id="KW-0694">RNA-binding</keyword>
<comment type="similarity">
    <text evidence="1 14">Belongs to the class-II aminoacyl-tRNA synthetase family.</text>
</comment>
<dbReference type="Gene3D" id="2.40.30.130">
    <property type="match status" value="1"/>
</dbReference>
<evidence type="ECO:0000256" key="5">
    <source>
        <dbReference type="ARBA" id="ARBA00022723"/>
    </source>
</evidence>
<dbReference type="GO" id="GO:0006419">
    <property type="term" value="P:alanyl-tRNA aminoacylation"/>
    <property type="evidence" value="ECO:0007669"/>
    <property type="project" value="UniProtKB-UniRule"/>
</dbReference>
<evidence type="ECO:0000256" key="13">
    <source>
        <dbReference type="ARBA" id="ARBA00048300"/>
    </source>
</evidence>
<dbReference type="InterPro" id="IPR023033">
    <property type="entry name" value="Ala_tRNA_ligase_euk/bac"/>
</dbReference>
<dbReference type="CDD" id="cd00673">
    <property type="entry name" value="AlaRS_core"/>
    <property type="match status" value="1"/>
</dbReference>
<evidence type="ECO:0000256" key="9">
    <source>
        <dbReference type="ARBA" id="ARBA00022884"/>
    </source>
</evidence>
<comment type="catalytic activity">
    <reaction evidence="13 14">
        <text>tRNA(Ala) + L-alanine + ATP = L-alanyl-tRNA(Ala) + AMP + diphosphate</text>
        <dbReference type="Rhea" id="RHEA:12540"/>
        <dbReference type="Rhea" id="RHEA-COMP:9657"/>
        <dbReference type="Rhea" id="RHEA-COMP:9923"/>
        <dbReference type="ChEBI" id="CHEBI:30616"/>
        <dbReference type="ChEBI" id="CHEBI:33019"/>
        <dbReference type="ChEBI" id="CHEBI:57972"/>
        <dbReference type="ChEBI" id="CHEBI:78442"/>
        <dbReference type="ChEBI" id="CHEBI:78497"/>
        <dbReference type="ChEBI" id="CHEBI:456215"/>
        <dbReference type="EC" id="6.1.1.7"/>
    </reaction>
</comment>
<dbReference type="RefSeq" id="WP_002557843.1">
    <property type="nucleotide sequence ID" value="NZ_CP007585.1"/>
</dbReference>
<protein>
    <recommendedName>
        <fullName evidence="14">Alanine--tRNA ligase</fullName>
        <ecNumber evidence="14">6.1.1.7</ecNumber>
    </recommendedName>
    <alternativeName>
        <fullName evidence="14">Alanyl-tRNA synthetase</fullName>
        <shortName evidence="14">AlaRS</shortName>
    </alternativeName>
</protein>
<keyword evidence="6 14" id="KW-0547">Nucleotide-binding</keyword>
<feature type="binding site" evidence="14">
    <location>
        <position position="669"/>
    </location>
    <ligand>
        <name>Zn(2+)</name>
        <dbReference type="ChEBI" id="CHEBI:29105"/>
    </ligand>
</feature>
<dbReference type="Gene3D" id="3.30.930.10">
    <property type="entry name" value="Bira Bifunctional Protein, Domain 2"/>
    <property type="match status" value="1"/>
</dbReference>
<dbReference type="GO" id="GO:0004813">
    <property type="term" value="F:alanine-tRNA ligase activity"/>
    <property type="evidence" value="ECO:0007669"/>
    <property type="project" value="UniProtKB-UniRule"/>
</dbReference>
<dbReference type="GO" id="GO:0002161">
    <property type="term" value="F:aminoacyl-tRNA deacylase activity"/>
    <property type="evidence" value="ECO:0007669"/>
    <property type="project" value="TreeGrafter"/>
</dbReference>
<keyword evidence="7 14" id="KW-0862">Zinc</keyword>
<evidence type="ECO:0000313" key="18">
    <source>
        <dbReference type="Proteomes" id="UP000031129"/>
    </source>
</evidence>
<keyword evidence="15" id="KW-0175">Coiled coil</keyword>
<dbReference type="InterPro" id="IPR018165">
    <property type="entry name" value="Ala-tRNA-synth_IIc_core"/>
</dbReference>
<dbReference type="PROSITE" id="PS50860">
    <property type="entry name" value="AA_TRNA_LIGASE_II_ALA"/>
    <property type="match status" value="1"/>
</dbReference>
<feature type="domain" description="Alanyl-transfer RNA synthetases family profile" evidence="16">
    <location>
        <begin position="4"/>
        <end position="708"/>
    </location>
</feature>
<dbReference type="SUPFAM" id="SSF50447">
    <property type="entry name" value="Translation proteins"/>
    <property type="match status" value="1"/>
</dbReference>
<dbReference type="PANTHER" id="PTHR11777">
    <property type="entry name" value="ALANYL-TRNA SYNTHETASE"/>
    <property type="match status" value="1"/>
</dbReference>
<keyword evidence="8 14" id="KW-0067">ATP-binding</keyword>
<comment type="function">
    <text evidence="12 14">Catalyzes the attachment of alanine to tRNA(Ala) in a two-step reaction: alanine is first activated by ATP to form Ala-AMP and then transferred to the acceptor end of tRNA(Ala). Also edits incorrectly charged Ser-tRNA(Ala) and Gly-tRNA(Ala) via its editing domain.</text>
</comment>
<evidence type="ECO:0000256" key="6">
    <source>
        <dbReference type="ARBA" id="ARBA00022741"/>
    </source>
</evidence>
<evidence type="ECO:0000313" key="17">
    <source>
        <dbReference type="EMBL" id="AJC50004.1"/>
    </source>
</evidence>
<dbReference type="InterPro" id="IPR045864">
    <property type="entry name" value="aa-tRNA-synth_II/BPL/LPL"/>
</dbReference>
<dbReference type="InterPro" id="IPR009000">
    <property type="entry name" value="Transl_B-barrel_sf"/>
</dbReference>
<evidence type="ECO:0000256" key="4">
    <source>
        <dbReference type="ARBA" id="ARBA00022598"/>
    </source>
</evidence>
<feature type="binding site" evidence="14">
    <location>
        <position position="564"/>
    </location>
    <ligand>
        <name>Zn(2+)</name>
        <dbReference type="ChEBI" id="CHEBI:29105"/>
    </ligand>
</feature>
<gene>
    <name evidence="14 17" type="primary">alaS</name>
    <name evidence="17" type="ORF">MYF_02525</name>
</gene>
<dbReference type="Gene3D" id="3.10.310.40">
    <property type="match status" value="1"/>
</dbReference>
<dbReference type="PANTHER" id="PTHR11777:SF9">
    <property type="entry name" value="ALANINE--TRNA LIGASE, CYTOPLASMIC"/>
    <property type="match status" value="1"/>
</dbReference>
<evidence type="ECO:0000256" key="10">
    <source>
        <dbReference type="ARBA" id="ARBA00022917"/>
    </source>
</evidence>
<keyword evidence="11 14" id="KW-0030">Aminoacyl-tRNA synthetase</keyword>
<dbReference type="GO" id="GO:0000049">
    <property type="term" value="F:tRNA binding"/>
    <property type="evidence" value="ECO:0007669"/>
    <property type="project" value="UniProtKB-KW"/>
</dbReference>
<evidence type="ECO:0000256" key="8">
    <source>
        <dbReference type="ARBA" id="ARBA00022840"/>
    </source>
</evidence>
<reference evidence="17 18" key="1">
    <citation type="journal article" date="2015" name="Genome Announc.">
        <title>Complete Genome Sequence of Mycoplasma flocculare Strain Ms42T (ATCC 27399T).</title>
        <authorList>
            <person name="Calcutt M.J."/>
            <person name="Foecking M.F."/>
            <person name="Heidari M.B."/>
            <person name="McIntosh M.A."/>
        </authorList>
    </citation>
    <scope>NUCLEOTIDE SEQUENCE [LARGE SCALE GENOMIC DNA]</scope>
    <source>
        <strain evidence="18">ATCC 27399</strain>
    </source>
</reference>
<evidence type="ECO:0000256" key="3">
    <source>
        <dbReference type="ARBA" id="ARBA00022555"/>
    </source>
</evidence>
<dbReference type="EC" id="6.1.1.7" evidence="14"/>
<dbReference type="HAMAP" id="MF_00036_B">
    <property type="entry name" value="Ala_tRNA_synth_B"/>
    <property type="match status" value="1"/>
</dbReference>
<feature type="binding site" evidence="14">
    <location>
        <position position="665"/>
    </location>
    <ligand>
        <name>Zn(2+)</name>
        <dbReference type="ChEBI" id="CHEBI:29105"/>
    </ligand>
</feature>
<dbReference type="InterPro" id="IPR012947">
    <property type="entry name" value="tRNA_SAD"/>
</dbReference>
<dbReference type="HOGENOM" id="CLU_004485_1_1_14"/>
<evidence type="ECO:0000256" key="14">
    <source>
        <dbReference type="HAMAP-Rule" id="MF_00036"/>
    </source>
</evidence>
<evidence type="ECO:0000256" key="12">
    <source>
        <dbReference type="ARBA" id="ARBA00024779"/>
    </source>
</evidence>
<dbReference type="InterPro" id="IPR018162">
    <property type="entry name" value="Ala-tRNA-ligase_IIc_anticod-bd"/>
</dbReference>
<organism evidence="17 18">
    <name type="scientific">Mesomycoplasma flocculare ATCC 27399</name>
    <dbReference type="NCBI Taxonomy" id="743971"/>
    <lineage>
        <taxon>Bacteria</taxon>
        <taxon>Bacillati</taxon>
        <taxon>Mycoplasmatota</taxon>
        <taxon>Mycoplasmoidales</taxon>
        <taxon>Metamycoplasmataceae</taxon>
        <taxon>Mesomycoplasma</taxon>
    </lineage>
</organism>
<dbReference type="SUPFAM" id="SSF101353">
    <property type="entry name" value="Putative anticodon-binding domain of alanyl-tRNA synthetase (AlaRS)"/>
    <property type="match status" value="1"/>
</dbReference>
<dbReference type="GO" id="GO:0008270">
    <property type="term" value="F:zinc ion binding"/>
    <property type="evidence" value="ECO:0007669"/>
    <property type="project" value="UniProtKB-UniRule"/>
</dbReference>
<evidence type="ECO:0000256" key="2">
    <source>
        <dbReference type="ARBA" id="ARBA00022490"/>
    </source>
</evidence>
<feature type="binding site" evidence="14">
    <location>
        <position position="560"/>
    </location>
    <ligand>
        <name>Zn(2+)</name>
        <dbReference type="ChEBI" id="CHEBI:29105"/>
    </ligand>
</feature>
<dbReference type="NCBIfam" id="TIGR00344">
    <property type="entry name" value="alaS"/>
    <property type="match status" value="1"/>
</dbReference>
<dbReference type="InterPro" id="IPR050058">
    <property type="entry name" value="Ala-tRNA_ligase"/>
</dbReference>
<dbReference type="Proteomes" id="UP000031129">
    <property type="component" value="Chromosome"/>
</dbReference>
<dbReference type="InterPro" id="IPR018164">
    <property type="entry name" value="Ala-tRNA-synth_IIc_N"/>
</dbReference>
<dbReference type="Pfam" id="PF01411">
    <property type="entry name" value="tRNA-synt_2c"/>
    <property type="match status" value="1"/>
</dbReference>
<dbReference type="FunFam" id="3.30.930.10:FF:000046">
    <property type="entry name" value="Alanine--tRNA ligase"/>
    <property type="match status" value="1"/>
</dbReference>
<keyword evidence="5 14" id="KW-0479">Metal-binding</keyword>
<comment type="subcellular location">
    <subcellularLocation>
        <location evidence="14">Cytoplasm</location>
    </subcellularLocation>
</comment>
<evidence type="ECO:0000256" key="15">
    <source>
        <dbReference type="SAM" id="Coils"/>
    </source>
</evidence>
<dbReference type="SUPFAM" id="SSF55681">
    <property type="entry name" value="Class II aaRS and biotin synthetases"/>
    <property type="match status" value="1"/>
</dbReference>
<evidence type="ECO:0000256" key="11">
    <source>
        <dbReference type="ARBA" id="ARBA00023146"/>
    </source>
</evidence>
<keyword evidence="3 14" id="KW-0820">tRNA-binding</keyword>
<evidence type="ECO:0000256" key="7">
    <source>
        <dbReference type="ARBA" id="ARBA00022833"/>
    </source>
</evidence>
<dbReference type="Gene3D" id="3.30.980.10">
    <property type="entry name" value="Threonyl-trna Synthetase, Chain A, domain 2"/>
    <property type="match status" value="1"/>
</dbReference>
<keyword evidence="10 14" id="KW-0648">Protein biosynthesis</keyword>